<keyword evidence="3 8" id="KW-0067">ATP-binding</keyword>
<evidence type="ECO:0000313" key="11">
    <source>
        <dbReference type="EMBL" id="RNI32319.1"/>
    </source>
</evidence>
<dbReference type="GO" id="GO:0004822">
    <property type="term" value="F:isoleucine-tRNA ligase activity"/>
    <property type="evidence" value="ECO:0007669"/>
    <property type="project" value="UniProtKB-UniRule"/>
</dbReference>
<dbReference type="RefSeq" id="WP_123131619.1">
    <property type="nucleotide sequence ID" value="NZ_RJJE01000002.1"/>
</dbReference>
<dbReference type="InterPro" id="IPR002300">
    <property type="entry name" value="aa-tRNA-synth_Ia"/>
</dbReference>
<keyword evidence="12" id="KW-1185">Reference proteome</keyword>
<feature type="binding site" evidence="8">
    <location>
        <position position="732"/>
    </location>
    <ligand>
        <name>ATP</name>
        <dbReference type="ChEBI" id="CHEBI:30616"/>
    </ligand>
</feature>
<evidence type="ECO:0000259" key="10">
    <source>
        <dbReference type="Pfam" id="PF08264"/>
    </source>
</evidence>
<dbReference type="HAMAP" id="MF_02003">
    <property type="entry name" value="Ile_tRNA_synth_type2"/>
    <property type="match status" value="1"/>
</dbReference>
<comment type="cofactor">
    <cofactor evidence="8">
        <name>Zn(2+)</name>
        <dbReference type="ChEBI" id="CHEBI:29105"/>
    </cofactor>
</comment>
<dbReference type="InterPro" id="IPR014729">
    <property type="entry name" value="Rossmann-like_a/b/a_fold"/>
</dbReference>
<comment type="caution">
    <text evidence="11">The sequence shown here is derived from an EMBL/GenBank/DDBJ whole genome shotgun (WGS) entry which is preliminary data.</text>
</comment>
<keyword evidence="4 8" id="KW-0648">Protein biosynthesis</keyword>
<evidence type="ECO:0000256" key="7">
    <source>
        <dbReference type="ARBA" id="ARBA00048359"/>
    </source>
</evidence>
<evidence type="ECO:0000313" key="12">
    <source>
        <dbReference type="Proteomes" id="UP000271010"/>
    </source>
</evidence>
<dbReference type="GO" id="GO:0006428">
    <property type="term" value="P:isoleucyl-tRNA aminoacylation"/>
    <property type="evidence" value="ECO:0007669"/>
    <property type="project" value="UniProtKB-UniRule"/>
</dbReference>
<evidence type="ECO:0000256" key="6">
    <source>
        <dbReference type="ARBA" id="ARBA00025217"/>
    </source>
</evidence>
<dbReference type="InterPro" id="IPR009008">
    <property type="entry name" value="Val/Leu/Ile-tRNA-synth_edit"/>
</dbReference>
<dbReference type="SUPFAM" id="SSF52374">
    <property type="entry name" value="Nucleotidylyl transferase"/>
    <property type="match status" value="1"/>
</dbReference>
<dbReference type="InterPro" id="IPR023586">
    <property type="entry name" value="Ile-tRNA-ligase_type2"/>
</dbReference>
<dbReference type="SUPFAM" id="SSF50677">
    <property type="entry name" value="ValRS/IleRS/LeuRS editing domain"/>
    <property type="match status" value="1"/>
</dbReference>
<evidence type="ECO:0000256" key="8">
    <source>
        <dbReference type="HAMAP-Rule" id="MF_02003"/>
    </source>
</evidence>
<feature type="short sequence motif" description="'KMSKS' region" evidence="8">
    <location>
        <begin position="729"/>
        <end position="733"/>
    </location>
</feature>
<dbReference type="PANTHER" id="PTHR42780:SF1">
    <property type="entry name" value="ISOLEUCINE--TRNA LIGASE, CYTOPLASMIC"/>
    <property type="match status" value="1"/>
</dbReference>
<dbReference type="GO" id="GO:0005524">
    <property type="term" value="F:ATP binding"/>
    <property type="evidence" value="ECO:0007669"/>
    <property type="project" value="UniProtKB-UniRule"/>
</dbReference>
<evidence type="ECO:0000256" key="1">
    <source>
        <dbReference type="ARBA" id="ARBA00022598"/>
    </source>
</evidence>
<dbReference type="CDD" id="cd07961">
    <property type="entry name" value="Anticodon_Ia_Ile_ABEc"/>
    <property type="match status" value="1"/>
</dbReference>
<organism evidence="11 12">
    <name type="scientific">Rufibacter immobilis</name>
    <dbReference type="NCBI Taxonomy" id="1348778"/>
    <lineage>
        <taxon>Bacteria</taxon>
        <taxon>Pseudomonadati</taxon>
        <taxon>Bacteroidota</taxon>
        <taxon>Cytophagia</taxon>
        <taxon>Cytophagales</taxon>
        <taxon>Hymenobacteraceae</taxon>
        <taxon>Rufibacter</taxon>
    </lineage>
</organism>
<comment type="domain">
    <text evidence="8">IleRS has two distinct active sites: one for aminoacylation and one for editing. The misactivated valine is translocated from the active site to the editing site, which sterically excludes the correctly activated isoleucine. The single editing site contains two valyl binding pockets, one specific for each substrate (Val-AMP or Val-tRNA(Ile)).</text>
</comment>
<dbReference type="GO" id="GO:0002161">
    <property type="term" value="F:aminoacyl-tRNA deacylase activity"/>
    <property type="evidence" value="ECO:0007669"/>
    <property type="project" value="InterPro"/>
</dbReference>
<dbReference type="Pfam" id="PF00133">
    <property type="entry name" value="tRNA-synt_1"/>
    <property type="match status" value="2"/>
</dbReference>
<dbReference type="Proteomes" id="UP000271010">
    <property type="component" value="Unassembled WGS sequence"/>
</dbReference>
<dbReference type="PANTHER" id="PTHR42780">
    <property type="entry name" value="SOLEUCYL-TRNA SYNTHETASE"/>
    <property type="match status" value="1"/>
</dbReference>
<dbReference type="OrthoDB" id="9810365at2"/>
<dbReference type="Pfam" id="PF19302">
    <property type="entry name" value="DUF5915"/>
    <property type="match status" value="1"/>
</dbReference>
<protein>
    <recommendedName>
        <fullName evidence="8">Isoleucine--tRNA ligase</fullName>
        <ecNumber evidence="8">6.1.1.5</ecNumber>
    </recommendedName>
    <alternativeName>
        <fullName evidence="8">Isoleucyl-tRNA synthetase</fullName>
        <shortName evidence="8">IleRS</shortName>
    </alternativeName>
</protein>
<feature type="domain" description="Aminoacyl-tRNA synthetase class Ia" evidence="9">
    <location>
        <begin position="646"/>
        <end position="767"/>
    </location>
</feature>
<keyword evidence="1 8" id="KW-0436">Ligase</keyword>
<proteinExistence type="inferred from homology"/>
<comment type="subunit">
    <text evidence="8">Monomer.</text>
</comment>
<dbReference type="GO" id="GO:0000049">
    <property type="term" value="F:tRNA binding"/>
    <property type="evidence" value="ECO:0007669"/>
    <property type="project" value="InterPro"/>
</dbReference>
<keyword evidence="8" id="KW-0479">Metal-binding</keyword>
<name>A0A3M9N3J2_9BACT</name>
<evidence type="ECO:0000256" key="4">
    <source>
        <dbReference type="ARBA" id="ARBA00022917"/>
    </source>
</evidence>
<accession>A0A3M9N3J2</accession>
<evidence type="ECO:0000256" key="3">
    <source>
        <dbReference type="ARBA" id="ARBA00022840"/>
    </source>
</evidence>
<dbReference type="EC" id="6.1.1.5" evidence="8"/>
<gene>
    <name evidence="8" type="primary">ileS</name>
    <name evidence="11" type="ORF">EFA69_03060</name>
</gene>
<dbReference type="NCBIfam" id="TIGR00392">
    <property type="entry name" value="ileS"/>
    <property type="match status" value="1"/>
</dbReference>
<dbReference type="EMBL" id="RJJE01000002">
    <property type="protein sequence ID" value="RNI32319.1"/>
    <property type="molecule type" value="Genomic_DNA"/>
</dbReference>
<evidence type="ECO:0000259" key="9">
    <source>
        <dbReference type="Pfam" id="PF00133"/>
    </source>
</evidence>
<reference evidence="11 12" key="1">
    <citation type="submission" date="2018-11" db="EMBL/GenBank/DDBJ databases">
        <title>Rufibacter latericius sp. nov., isolated from water in Baiyang Lake.</title>
        <authorList>
            <person name="Yang Y."/>
        </authorList>
    </citation>
    <scope>NUCLEOTIDE SEQUENCE [LARGE SCALE GENOMIC DNA]</scope>
    <source>
        <strain evidence="11 12">MCC P1</strain>
    </source>
</reference>
<dbReference type="SUPFAM" id="SSF47323">
    <property type="entry name" value="Anticodon-binding domain of a subclass of class I aminoacyl-tRNA synthetases"/>
    <property type="match status" value="1"/>
</dbReference>
<dbReference type="GO" id="GO:0008270">
    <property type="term" value="F:zinc ion binding"/>
    <property type="evidence" value="ECO:0007669"/>
    <property type="project" value="UniProtKB-UniRule"/>
</dbReference>
<comment type="catalytic activity">
    <reaction evidence="7 8">
        <text>tRNA(Ile) + L-isoleucine + ATP = L-isoleucyl-tRNA(Ile) + AMP + diphosphate</text>
        <dbReference type="Rhea" id="RHEA:11060"/>
        <dbReference type="Rhea" id="RHEA-COMP:9666"/>
        <dbReference type="Rhea" id="RHEA-COMP:9695"/>
        <dbReference type="ChEBI" id="CHEBI:30616"/>
        <dbReference type="ChEBI" id="CHEBI:33019"/>
        <dbReference type="ChEBI" id="CHEBI:58045"/>
        <dbReference type="ChEBI" id="CHEBI:78442"/>
        <dbReference type="ChEBI" id="CHEBI:78528"/>
        <dbReference type="ChEBI" id="CHEBI:456215"/>
        <dbReference type="EC" id="6.1.1.5"/>
    </reaction>
</comment>
<comment type="function">
    <text evidence="6 8">Catalyzes the attachment of isoleucine to tRNA(Ile). As IleRS can inadvertently accommodate and process structurally similar amino acids such as valine, to avoid such errors it has two additional distinct tRNA(Ile)-dependent editing activities. One activity is designated as 'pretransfer' editing and involves the hydrolysis of activated Val-AMP. The other activity is designated 'posttransfer' editing and involves deacylation of mischarged Val-tRNA(Ile).</text>
</comment>
<feature type="domain" description="Aminoacyl-tRNA synthetase class Ia" evidence="9">
    <location>
        <begin position="20"/>
        <end position="640"/>
    </location>
</feature>
<comment type="similarity">
    <text evidence="8">Belongs to the class-I aminoacyl-tRNA synthetase family. IleS type 2 subfamily.</text>
</comment>
<sequence length="1185" mass="135031">MKYNEYKQLDYAGLAEEVRAYWKENRIFEKSVETRAGQPTFVFYEGPPSANGAPGIHHVMARAVKDIFCRYKTLQGFQVVRKGGWDTHGLPIELQVEKELGIIKDDIGKTISVEEYNARCRETVMRFKHQWDDLTERMGYWVDLDKPYITFDNQYIESNWALLRKLYDKGYLYKGYTIQPYSPSDGTGLSSHELNQPGCYKEVKDTSIVAQFKVIKNSASEFLFAQPSGDVFILAWTTTPWTLPSNTALAVGDKITYVQVNTFNPYTHQPVSVVLAKALVGKYFSEKNKDLQLTDYKPGDKAIPFEMVQEFTGKQLVGLRYEQLMPYLQPFYDADKAFQVVAGDFVTTEDGTGVVHTSPTFGADDFRVAKQHGIPALTIKDELGNELPTVDRRGKFIHEIGVRLQEGVQKYNIKTHKPLGPDDFYVKNYTNEDESHPDYKTTDVIISIILKEENKAFKVEKYEHTYPHSWRTDKPILYYPLDAWFIKTTAVKQRLIDLNKTINWKPESTGSGRFGNWLENLVDWNLSRSRYWGTPLPIWRTEEGDEEICIGSVAELDREIERSIAAGVMTENPLRKSAKGTTNTGTKDEHEANTLLEFAGEFALSPTGTEEPRAELGITDFNYEGFDLHRPYVDNIILVSPSGKPMKRETDLIDVWFDSGAMPYAQWHYPFENQETFKANFPADFIAEGVDQTRGWFFTLHALAVMLEDSVAFKNVIANGLVLDKNGNKMSKRLGNAVDPFETIGRFGPDATRWYMIVNAPPWDNLKFNIDGVTEVQRRFFGTLQNTYSFFALYANLDGFTFEGAEIPVAQRTESDRWIISRLNTLVKEVGAYFDDYDPTKAARAIQDFVADELSNWYVRLNRKRFWKGELNQDKQAAYQTLYTCLETVAKLASPIAPFYMDRLFLDLNQVSGRSKAESIHLESFPQVEEDLIDVDLEQRMQLAQSVSSLVHSLRKKHMIKVRQPLGRILIPILDEKMKTQLQAVEDLILSEVNVKSLEYLEDTTGILVKKIKPNFKRLGQVFGPKLKLVAAQIQQMSQEDIAKMEREGFFEIPVEDDTTVLSREDVEIMSEDIPGWLVASEGALTVALDITITEELRLEGMARELVNRLQNLRKDSGLDVQDKIRVFLQEDNAEVAAAVQAFGAYIAEEVQAVELTLVQSLADAEAAVLDMEGFSLPVRLEVAR</sequence>
<dbReference type="CDD" id="cd00818">
    <property type="entry name" value="IleRS_core"/>
    <property type="match status" value="1"/>
</dbReference>
<dbReference type="GO" id="GO:0005737">
    <property type="term" value="C:cytoplasm"/>
    <property type="evidence" value="ECO:0007669"/>
    <property type="project" value="UniProtKB-SubCell"/>
</dbReference>
<dbReference type="Gene3D" id="3.90.740.10">
    <property type="entry name" value="Valyl/Leucyl/Isoleucyl-tRNA synthetase, editing domain"/>
    <property type="match status" value="1"/>
</dbReference>
<dbReference type="Gene3D" id="3.40.50.620">
    <property type="entry name" value="HUPs"/>
    <property type="match status" value="3"/>
</dbReference>
<dbReference type="AlphaFoldDB" id="A0A3M9N3J2"/>
<dbReference type="InterPro" id="IPR009080">
    <property type="entry name" value="tRNAsynth_Ia_anticodon-bd"/>
</dbReference>
<comment type="subcellular location">
    <subcellularLocation>
        <location evidence="8">Cytoplasm</location>
    </subcellularLocation>
</comment>
<dbReference type="InterPro" id="IPR013155">
    <property type="entry name" value="M/V/L/I-tRNA-synth_anticd-bd"/>
</dbReference>
<evidence type="ECO:0000256" key="5">
    <source>
        <dbReference type="ARBA" id="ARBA00023146"/>
    </source>
</evidence>
<dbReference type="PRINTS" id="PR00984">
    <property type="entry name" value="TRNASYNTHILE"/>
</dbReference>
<dbReference type="Pfam" id="PF08264">
    <property type="entry name" value="Anticodon_1"/>
    <property type="match status" value="1"/>
</dbReference>
<feature type="short sequence motif" description="'HIGH' region" evidence="8">
    <location>
        <begin position="48"/>
        <end position="58"/>
    </location>
</feature>
<keyword evidence="2 8" id="KW-0547">Nucleotide-binding</keyword>
<dbReference type="InterPro" id="IPR033709">
    <property type="entry name" value="Anticodon_Ile_ABEc"/>
</dbReference>
<dbReference type="InterPro" id="IPR002301">
    <property type="entry name" value="Ile-tRNA-ligase"/>
</dbReference>
<keyword evidence="8" id="KW-0963">Cytoplasm</keyword>
<dbReference type="Gene3D" id="1.10.730.10">
    <property type="entry name" value="Isoleucyl-tRNA Synthetase, Domain 1"/>
    <property type="match status" value="1"/>
</dbReference>
<keyword evidence="8" id="KW-0862">Zinc</keyword>
<keyword evidence="5 8" id="KW-0030">Aminoacyl-tRNA synthetase</keyword>
<feature type="domain" description="Methionyl/Valyl/Leucyl/Isoleucyl-tRNA synthetase anticodon-binding" evidence="10">
    <location>
        <begin position="816"/>
        <end position="966"/>
    </location>
</feature>
<evidence type="ECO:0000256" key="2">
    <source>
        <dbReference type="ARBA" id="ARBA00022741"/>
    </source>
</evidence>